<dbReference type="RefSeq" id="XP_005849231.1">
    <property type="nucleotide sequence ID" value="XM_005849169.1"/>
</dbReference>
<dbReference type="PROSITE" id="PS50830">
    <property type="entry name" value="TNASE_3"/>
    <property type="match status" value="1"/>
</dbReference>
<feature type="compositionally biased region" description="Low complexity" evidence="1">
    <location>
        <begin position="198"/>
        <end position="208"/>
    </location>
</feature>
<evidence type="ECO:0000259" key="3">
    <source>
        <dbReference type="PROSITE" id="PS50830"/>
    </source>
</evidence>
<feature type="chain" id="PRO_5003155772" description="TNase-like domain-containing protein" evidence="2">
    <location>
        <begin position="24"/>
        <end position="300"/>
    </location>
</feature>
<accession>E1ZAX6</accession>
<dbReference type="AlphaFoldDB" id="E1ZAX6"/>
<keyword evidence="2" id="KW-0732">Signal</keyword>
<evidence type="ECO:0000313" key="5">
    <source>
        <dbReference type="Proteomes" id="UP000008141"/>
    </source>
</evidence>
<dbReference type="PANTHER" id="PTHR12302">
    <property type="entry name" value="EBNA2 BINDING PROTEIN P100"/>
    <property type="match status" value="1"/>
</dbReference>
<dbReference type="eggNOG" id="ENOG502S57V">
    <property type="taxonomic scope" value="Eukaryota"/>
</dbReference>
<sequence>MPDGGPQLPALANLLVLLAAALGGGQNATASGGTKAPATSAPASYVSGVPTRISDGDSLVVGDTRVRLFGIDAPELAQECLDAAGAPYPCGEVSRDALIAKIGGSEVRCEEKDTDQFDRMVAVCYLPLPDGTSLDLNGWMVEQGLAVAYRQACGGLRRGGSSWRYTDDYVAAEEAARQAQRGMWAGEFQEPEDFRRNGPPSSSSAAAEDAAEAEDPQPPAEQGAAGGEQDASGAGDGSGGEAGGGGGCYIKGNISRSTGEKIFHVPGSPTYDSVVIDESQGERWFCSEAEAEAAGWRAPR</sequence>
<organism evidence="5">
    <name type="scientific">Chlorella variabilis</name>
    <name type="common">Green alga</name>
    <dbReference type="NCBI Taxonomy" id="554065"/>
    <lineage>
        <taxon>Eukaryota</taxon>
        <taxon>Viridiplantae</taxon>
        <taxon>Chlorophyta</taxon>
        <taxon>core chlorophytes</taxon>
        <taxon>Trebouxiophyceae</taxon>
        <taxon>Chlorellales</taxon>
        <taxon>Chlorellaceae</taxon>
        <taxon>Chlorella clade</taxon>
        <taxon>Chlorella</taxon>
    </lineage>
</organism>
<feature type="region of interest" description="Disordered" evidence="1">
    <location>
        <begin position="191"/>
        <end position="241"/>
    </location>
</feature>
<gene>
    <name evidence="4" type="ORF">CHLNCDRAFT_143445</name>
</gene>
<feature type="signal peptide" evidence="2">
    <location>
        <begin position="1"/>
        <end position="23"/>
    </location>
</feature>
<feature type="domain" description="TNase-like" evidence="3">
    <location>
        <begin position="44"/>
        <end position="186"/>
    </location>
</feature>
<dbReference type="SMART" id="SM00318">
    <property type="entry name" value="SNc"/>
    <property type="match status" value="1"/>
</dbReference>
<evidence type="ECO:0000313" key="4">
    <source>
        <dbReference type="EMBL" id="EFN57129.1"/>
    </source>
</evidence>
<name>E1ZAX6_CHLVA</name>
<dbReference type="InterPro" id="IPR035437">
    <property type="entry name" value="SNase_OB-fold_sf"/>
</dbReference>
<keyword evidence="5" id="KW-1185">Reference proteome</keyword>
<reference evidence="4 5" key="1">
    <citation type="journal article" date="2010" name="Plant Cell">
        <title>The Chlorella variabilis NC64A genome reveals adaptation to photosymbiosis, coevolution with viruses, and cryptic sex.</title>
        <authorList>
            <person name="Blanc G."/>
            <person name="Duncan G."/>
            <person name="Agarkova I."/>
            <person name="Borodovsky M."/>
            <person name="Gurnon J."/>
            <person name="Kuo A."/>
            <person name="Lindquist E."/>
            <person name="Lucas S."/>
            <person name="Pangilinan J."/>
            <person name="Polle J."/>
            <person name="Salamov A."/>
            <person name="Terry A."/>
            <person name="Yamada T."/>
            <person name="Dunigan D.D."/>
            <person name="Grigoriev I.V."/>
            <person name="Claverie J.M."/>
            <person name="Van Etten J.L."/>
        </authorList>
    </citation>
    <scope>NUCLEOTIDE SEQUENCE [LARGE SCALE GENOMIC DNA]</scope>
    <source>
        <strain evidence="4 5">NC64A</strain>
    </source>
</reference>
<dbReference type="Pfam" id="PF00565">
    <property type="entry name" value="SNase"/>
    <property type="match status" value="1"/>
</dbReference>
<dbReference type="PANTHER" id="PTHR12302:SF26">
    <property type="entry name" value="BLR1266 PROTEIN"/>
    <property type="match status" value="1"/>
</dbReference>
<dbReference type="GeneID" id="17356460"/>
<protein>
    <recommendedName>
        <fullName evidence="3">TNase-like domain-containing protein</fullName>
    </recommendedName>
</protein>
<evidence type="ECO:0000256" key="1">
    <source>
        <dbReference type="SAM" id="MobiDB-lite"/>
    </source>
</evidence>
<dbReference type="KEGG" id="cvr:CHLNCDRAFT_143445"/>
<proteinExistence type="predicted"/>
<dbReference type="EMBL" id="GL433840">
    <property type="protein sequence ID" value="EFN57129.1"/>
    <property type="molecule type" value="Genomic_DNA"/>
</dbReference>
<dbReference type="Proteomes" id="UP000008141">
    <property type="component" value="Unassembled WGS sequence"/>
</dbReference>
<dbReference type="OrthoDB" id="430293at2759"/>
<dbReference type="InParanoid" id="E1ZAX6"/>
<feature type="compositionally biased region" description="Low complexity" evidence="1">
    <location>
        <begin position="220"/>
        <end position="233"/>
    </location>
</feature>
<dbReference type="InterPro" id="IPR016071">
    <property type="entry name" value="Staphylococal_nuclease_OB-fold"/>
</dbReference>
<evidence type="ECO:0000256" key="2">
    <source>
        <dbReference type="SAM" id="SignalP"/>
    </source>
</evidence>
<dbReference type="SUPFAM" id="SSF50199">
    <property type="entry name" value="Staphylococcal nuclease"/>
    <property type="match status" value="1"/>
</dbReference>
<dbReference type="Gene3D" id="2.40.50.90">
    <property type="match status" value="1"/>
</dbReference>